<keyword evidence="2" id="KW-1185">Reference proteome</keyword>
<accession>A0A420BH58</accession>
<evidence type="ECO:0000313" key="2">
    <source>
        <dbReference type="Proteomes" id="UP000286246"/>
    </source>
</evidence>
<sequence>MKLKFSFVLLFILVIFSNNQAQIISLSGKQISRNSMDYFLQKLTNSIISPFFNILSPVLETPIRACPTIYTSLPDIPKVDLVHVVIKILYKKS</sequence>
<name>A0A420BH58_SPHD1</name>
<evidence type="ECO:0000313" key="1">
    <source>
        <dbReference type="EMBL" id="RKE56029.1"/>
    </source>
</evidence>
<protein>
    <submittedName>
        <fullName evidence="1">Uncharacterized protein</fullName>
    </submittedName>
</protein>
<proteinExistence type="predicted"/>
<dbReference type="AlphaFoldDB" id="A0A420BH58"/>
<organism evidence="1 2">
    <name type="scientific">Sphingobacterium detergens</name>
    <dbReference type="NCBI Taxonomy" id="1145106"/>
    <lineage>
        <taxon>Bacteria</taxon>
        <taxon>Pseudomonadati</taxon>
        <taxon>Bacteroidota</taxon>
        <taxon>Sphingobacteriia</taxon>
        <taxon>Sphingobacteriales</taxon>
        <taxon>Sphingobacteriaceae</taxon>
        <taxon>Sphingobacterium</taxon>
    </lineage>
</organism>
<comment type="caution">
    <text evidence="1">The sequence shown here is derived from an EMBL/GenBank/DDBJ whole genome shotgun (WGS) entry which is preliminary data.</text>
</comment>
<dbReference type="EMBL" id="RAPY01000001">
    <property type="protein sequence ID" value="RKE56029.1"/>
    <property type="molecule type" value="Genomic_DNA"/>
</dbReference>
<reference evidence="1 2" key="1">
    <citation type="submission" date="2018-09" db="EMBL/GenBank/DDBJ databases">
        <title>Genomic Encyclopedia of Type Strains, Phase III (KMG-III): the genomes of soil and plant-associated and newly described type strains.</title>
        <authorList>
            <person name="Whitman W."/>
        </authorList>
    </citation>
    <scope>NUCLEOTIDE SEQUENCE [LARGE SCALE GENOMIC DNA]</scope>
    <source>
        <strain evidence="1 2">CECT 7938</strain>
    </source>
</reference>
<gene>
    <name evidence="1" type="ORF">DFQ12_0881</name>
</gene>
<dbReference type="Proteomes" id="UP000286246">
    <property type="component" value="Unassembled WGS sequence"/>
</dbReference>